<dbReference type="OrthoDB" id="3257538at2759"/>
<dbReference type="InterPro" id="IPR052741">
    <property type="entry name" value="Mitochondrial_HTD2"/>
</dbReference>
<dbReference type="AlphaFoldDB" id="D6RKW9"/>
<dbReference type="InParanoid" id="D6RKW9"/>
<dbReference type="EMBL" id="AACS02000002">
    <property type="protein sequence ID" value="EFI28367.1"/>
    <property type="molecule type" value="Genomic_DNA"/>
</dbReference>
<accession>D6RKW9</accession>
<dbReference type="Proteomes" id="UP000001861">
    <property type="component" value="Unassembled WGS sequence"/>
</dbReference>
<evidence type="ECO:0000313" key="1">
    <source>
        <dbReference type="EMBL" id="EFI28367.1"/>
    </source>
</evidence>
<dbReference type="VEuPathDB" id="FungiDB:CC1G_13901"/>
<name>D6RKW9_COPC7</name>
<dbReference type="FunCoup" id="D6RKW9">
    <property type="interactions" value="145"/>
</dbReference>
<dbReference type="RefSeq" id="XP_002911861.1">
    <property type="nucleotide sequence ID" value="XM_002911815.1"/>
</dbReference>
<proteinExistence type="predicted"/>
<dbReference type="HOGENOM" id="CLU_028690_0_0_1"/>
<comment type="caution">
    <text evidence="1">The sequence shown here is derived from an EMBL/GenBank/DDBJ whole genome shotgun (WGS) entry which is preliminary data.</text>
</comment>
<dbReference type="PANTHER" id="PTHR28152">
    <property type="entry name" value="HYDROXYACYL-THIOESTER DEHYDRATASE TYPE 2, MITOCHONDRIAL"/>
    <property type="match status" value="1"/>
</dbReference>
<dbReference type="STRING" id="240176.D6RKW9"/>
<reference evidence="1 2" key="1">
    <citation type="journal article" date="2010" name="Proc. Natl. Acad. Sci. U.S.A.">
        <title>Insights into evolution of multicellular fungi from the assembled chromosomes of the mushroom Coprinopsis cinerea (Coprinus cinereus).</title>
        <authorList>
            <person name="Stajich J.E."/>
            <person name="Wilke S.K."/>
            <person name="Ahren D."/>
            <person name="Au C.H."/>
            <person name="Birren B.W."/>
            <person name="Borodovsky M."/>
            <person name="Burns C."/>
            <person name="Canback B."/>
            <person name="Casselton L.A."/>
            <person name="Cheng C.K."/>
            <person name="Deng J."/>
            <person name="Dietrich F.S."/>
            <person name="Fargo D.C."/>
            <person name="Farman M.L."/>
            <person name="Gathman A.C."/>
            <person name="Goldberg J."/>
            <person name="Guigo R."/>
            <person name="Hoegger P.J."/>
            <person name="Hooker J.B."/>
            <person name="Huggins A."/>
            <person name="James T.Y."/>
            <person name="Kamada T."/>
            <person name="Kilaru S."/>
            <person name="Kodira C."/>
            <person name="Kues U."/>
            <person name="Kupfer D."/>
            <person name="Kwan H.S."/>
            <person name="Lomsadze A."/>
            <person name="Li W."/>
            <person name="Lilly W.W."/>
            <person name="Ma L.J."/>
            <person name="Mackey A.J."/>
            <person name="Manning G."/>
            <person name="Martin F."/>
            <person name="Muraguchi H."/>
            <person name="Natvig D.O."/>
            <person name="Palmerini H."/>
            <person name="Ramesh M.A."/>
            <person name="Rehmeyer C.J."/>
            <person name="Roe B.A."/>
            <person name="Shenoy N."/>
            <person name="Stanke M."/>
            <person name="Ter-Hovhannisyan V."/>
            <person name="Tunlid A."/>
            <person name="Velagapudi R."/>
            <person name="Vision T.J."/>
            <person name="Zeng Q."/>
            <person name="Zolan M.E."/>
            <person name="Pukkila P.J."/>
        </authorList>
    </citation>
    <scope>NUCLEOTIDE SEQUENCE [LARGE SCALE GENOMIC DNA]</scope>
    <source>
        <strain evidence="2">Okayama-7 / 130 / ATCC MYA-4618 / FGSC 9003</strain>
    </source>
</reference>
<dbReference type="GO" id="GO:0005739">
    <property type="term" value="C:mitochondrion"/>
    <property type="evidence" value="ECO:0007669"/>
    <property type="project" value="TreeGrafter"/>
</dbReference>
<dbReference type="GO" id="GO:0019171">
    <property type="term" value="F:(3R)-hydroxyacyl-[acyl-carrier-protein] dehydratase activity"/>
    <property type="evidence" value="ECO:0007669"/>
    <property type="project" value="TreeGrafter"/>
</dbReference>
<protein>
    <submittedName>
        <fullName evidence="1">Uncharacterized protein</fullName>
    </submittedName>
</protein>
<dbReference type="OMA" id="IHYDRRY"/>
<sequence>MSSLRLRSVILGGPCRLRALPRRHHHHTPSPRINLEPSAVRALDEWIANPPTLSLSDGVTLDHLTDLYATLPTRDGTRRRYETPKDGDVLGYGHHLAFFHCKSPEHRLRADGTDEELSPPPPFSTRMWAGGKITWDNDNPLTVGVQSKTSASVLEVLKKGFDRGKPLVFVTQRINFFKKGKDKPSIVEERQHVYIPDGLRVVRKEPRVVPDIPENVDFSFQYQPSPVTLFRYSSLMFNAHHIHLDKDYTTRVEGYPERLVHGPLTATMLLETVNFHNPLVHLKEFEYRATNPMYVNRVLTINGTWIGPSKAKVWCVDDEGAVGMVGLVTTAE</sequence>
<dbReference type="InterPro" id="IPR029069">
    <property type="entry name" value="HotDog_dom_sf"/>
</dbReference>
<evidence type="ECO:0000313" key="2">
    <source>
        <dbReference type="Proteomes" id="UP000001861"/>
    </source>
</evidence>
<dbReference type="eggNOG" id="ENOG502S5QU">
    <property type="taxonomic scope" value="Eukaryota"/>
</dbReference>
<dbReference type="SUPFAM" id="SSF54637">
    <property type="entry name" value="Thioesterase/thiol ester dehydrase-isomerase"/>
    <property type="match status" value="1"/>
</dbReference>
<organism evidence="1 2">
    <name type="scientific">Coprinopsis cinerea (strain Okayama-7 / 130 / ATCC MYA-4618 / FGSC 9003)</name>
    <name type="common">Inky cap fungus</name>
    <name type="synonym">Hormographiella aspergillata</name>
    <dbReference type="NCBI Taxonomy" id="240176"/>
    <lineage>
        <taxon>Eukaryota</taxon>
        <taxon>Fungi</taxon>
        <taxon>Dikarya</taxon>
        <taxon>Basidiomycota</taxon>
        <taxon>Agaricomycotina</taxon>
        <taxon>Agaricomycetes</taxon>
        <taxon>Agaricomycetidae</taxon>
        <taxon>Agaricales</taxon>
        <taxon>Agaricineae</taxon>
        <taxon>Psathyrellaceae</taxon>
        <taxon>Coprinopsis</taxon>
    </lineage>
</organism>
<gene>
    <name evidence="1" type="ORF">CC1G_13901</name>
</gene>
<dbReference type="GeneID" id="9379806"/>
<dbReference type="KEGG" id="cci:CC1G_13901"/>
<keyword evidence="2" id="KW-1185">Reference proteome</keyword>
<dbReference type="PANTHER" id="PTHR28152:SF1">
    <property type="entry name" value="HYDROXYACYL-THIOESTER DEHYDRATASE TYPE 2, MITOCHONDRIAL"/>
    <property type="match status" value="1"/>
</dbReference>
<dbReference type="Gene3D" id="3.10.129.10">
    <property type="entry name" value="Hotdog Thioesterase"/>
    <property type="match status" value="1"/>
</dbReference>